<evidence type="ECO:0000313" key="2">
    <source>
        <dbReference type="Proteomes" id="UP001279734"/>
    </source>
</evidence>
<keyword evidence="2" id="KW-1185">Reference proteome</keyword>
<organism evidence="1 2">
    <name type="scientific">Nepenthes gracilis</name>
    <name type="common">Slender pitcher plant</name>
    <dbReference type="NCBI Taxonomy" id="150966"/>
    <lineage>
        <taxon>Eukaryota</taxon>
        <taxon>Viridiplantae</taxon>
        <taxon>Streptophyta</taxon>
        <taxon>Embryophyta</taxon>
        <taxon>Tracheophyta</taxon>
        <taxon>Spermatophyta</taxon>
        <taxon>Magnoliopsida</taxon>
        <taxon>eudicotyledons</taxon>
        <taxon>Gunneridae</taxon>
        <taxon>Pentapetalae</taxon>
        <taxon>Caryophyllales</taxon>
        <taxon>Nepenthaceae</taxon>
        <taxon>Nepenthes</taxon>
    </lineage>
</organism>
<sequence>MHLKRGIHLKEVDESGACGAEQLPITDTDCLEVLGGSSCYGRNVGSLASGFVVSTLLQRRTVTEHLNLPVMNCQPMLINPYQAVTDDHQDGDPSSCCSLGRLKRNLEEIRKRFNAYRACPNGDFAIPSLQPASALIFEELSSNREIVTKTPSPFLFKVYPLPMKVEDLHLPSKSPKGVRRSVHPLLLLLSRLRCF</sequence>
<gene>
    <name evidence="1" type="ORF">Nepgr_024032</name>
</gene>
<protein>
    <submittedName>
        <fullName evidence="1">Uncharacterized protein</fullName>
    </submittedName>
</protein>
<name>A0AAD3T450_NEPGR</name>
<dbReference type="AlphaFoldDB" id="A0AAD3T450"/>
<dbReference type="EMBL" id="BSYO01000024">
    <property type="protein sequence ID" value="GMH22189.1"/>
    <property type="molecule type" value="Genomic_DNA"/>
</dbReference>
<comment type="caution">
    <text evidence="1">The sequence shown here is derived from an EMBL/GenBank/DDBJ whole genome shotgun (WGS) entry which is preliminary data.</text>
</comment>
<evidence type="ECO:0000313" key="1">
    <source>
        <dbReference type="EMBL" id="GMH22189.1"/>
    </source>
</evidence>
<dbReference type="Proteomes" id="UP001279734">
    <property type="component" value="Unassembled WGS sequence"/>
</dbReference>
<accession>A0AAD3T450</accession>
<reference evidence="1" key="1">
    <citation type="submission" date="2023-05" db="EMBL/GenBank/DDBJ databases">
        <title>Nepenthes gracilis genome sequencing.</title>
        <authorList>
            <person name="Fukushima K."/>
        </authorList>
    </citation>
    <scope>NUCLEOTIDE SEQUENCE</scope>
    <source>
        <strain evidence="1">SING2019-196</strain>
    </source>
</reference>
<proteinExistence type="predicted"/>